<evidence type="ECO:0000256" key="6">
    <source>
        <dbReference type="ARBA" id="ARBA00068950"/>
    </source>
</evidence>
<dbReference type="AlphaFoldDB" id="A0A8J9ZHV8"/>
<dbReference type="InterPro" id="IPR005822">
    <property type="entry name" value="Ribosomal_uL13"/>
</dbReference>
<evidence type="ECO:0000313" key="8">
    <source>
        <dbReference type="EMBL" id="CAH1253555.1"/>
    </source>
</evidence>
<reference evidence="8" key="1">
    <citation type="submission" date="2022-01" db="EMBL/GenBank/DDBJ databases">
        <authorList>
            <person name="Braso-Vives M."/>
        </authorList>
    </citation>
    <scope>NUCLEOTIDE SEQUENCE</scope>
</reference>
<dbReference type="PANTHER" id="PTHR11545:SF2">
    <property type="entry name" value="LARGE RIBOSOMAL SUBUNIT PROTEIN UL13M"/>
    <property type="match status" value="1"/>
</dbReference>
<dbReference type="PANTHER" id="PTHR11545">
    <property type="entry name" value="RIBOSOMAL PROTEIN L13"/>
    <property type="match status" value="1"/>
</dbReference>
<dbReference type="GO" id="GO:0006412">
    <property type="term" value="P:translation"/>
    <property type="evidence" value="ECO:0007669"/>
    <property type="project" value="InterPro"/>
</dbReference>
<dbReference type="SUPFAM" id="SSF52161">
    <property type="entry name" value="Ribosomal protein L13"/>
    <property type="match status" value="1"/>
</dbReference>
<comment type="subcellular location">
    <subcellularLocation>
        <location evidence="1">Mitochondrion</location>
    </subcellularLocation>
</comment>
<protein>
    <recommendedName>
        <fullName evidence="6">Large ribosomal subunit protein uL13m</fullName>
    </recommendedName>
    <alternativeName>
        <fullName evidence="7">39S ribosomal protein L13, mitochondrial</fullName>
    </alternativeName>
</protein>
<evidence type="ECO:0000256" key="5">
    <source>
        <dbReference type="ARBA" id="ARBA00023274"/>
    </source>
</evidence>
<dbReference type="HAMAP" id="MF_01366">
    <property type="entry name" value="Ribosomal_uL13"/>
    <property type="match status" value="1"/>
</dbReference>
<dbReference type="CDD" id="cd00392">
    <property type="entry name" value="Ribosomal_L13"/>
    <property type="match status" value="1"/>
</dbReference>
<proteinExistence type="inferred from homology"/>
<dbReference type="GO" id="GO:0003735">
    <property type="term" value="F:structural constituent of ribosome"/>
    <property type="evidence" value="ECO:0007669"/>
    <property type="project" value="InterPro"/>
</dbReference>
<evidence type="ECO:0000256" key="3">
    <source>
        <dbReference type="ARBA" id="ARBA00022980"/>
    </source>
</evidence>
<dbReference type="FunFam" id="3.90.1180.10:FF:000030">
    <property type="entry name" value="39S ribosomal protein L13, mitochondrial"/>
    <property type="match status" value="1"/>
</dbReference>
<dbReference type="EMBL" id="OV696687">
    <property type="protein sequence ID" value="CAH1253555.1"/>
    <property type="molecule type" value="Genomic_DNA"/>
</dbReference>
<dbReference type="GO" id="GO:0017148">
    <property type="term" value="P:negative regulation of translation"/>
    <property type="evidence" value="ECO:0007669"/>
    <property type="project" value="TreeGrafter"/>
</dbReference>
<evidence type="ECO:0000256" key="1">
    <source>
        <dbReference type="ARBA" id="ARBA00004173"/>
    </source>
</evidence>
<evidence type="ECO:0000256" key="7">
    <source>
        <dbReference type="ARBA" id="ARBA00075605"/>
    </source>
</evidence>
<comment type="similarity">
    <text evidence="2">Belongs to the universal ribosomal protein uL13 family.</text>
</comment>
<gene>
    <name evidence="8" type="primary">MRPL13</name>
    <name evidence="8" type="ORF">BLAG_LOCUS13282</name>
</gene>
<name>A0A8J9ZHV8_BRALA</name>
<dbReference type="Proteomes" id="UP000838412">
    <property type="component" value="Chromosome 2"/>
</dbReference>
<dbReference type="GO" id="GO:0003729">
    <property type="term" value="F:mRNA binding"/>
    <property type="evidence" value="ECO:0007669"/>
    <property type="project" value="TreeGrafter"/>
</dbReference>
<accession>A0A8J9ZHV8</accession>
<dbReference type="Gene3D" id="3.90.1180.10">
    <property type="entry name" value="Ribosomal protein L13"/>
    <property type="match status" value="1"/>
</dbReference>
<keyword evidence="3" id="KW-0689">Ribosomal protein</keyword>
<organism evidence="8 9">
    <name type="scientific">Branchiostoma lanceolatum</name>
    <name type="common">Common lancelet</name>
    <name type="synonym">Amphioxus lanceolatum</name>
    <dbReference type="NCBI Taxonomy" id="7740"/>
    <lineage>
        <taxon>Eukaryota</taxon>
        <taxon>Metazoa</taxon>
        <taxon>Chordata</taxon>
        <taxon>Cephalochordata</taxon>
        <taxon>Leptocardii</taxon>
        <taxon>Amphioxiformes</taxon>
        <taxon>Branchiostomatidae</taxon>
        <taxon>Branchiostoma</taxon>
    </lineage>
</organism>
<keyword evidence="5" id="KW-0687">Ribonucleoprotein</keyword>
<evidence type="ECO:0000256" key="2">
    <source>
        <dbReference type="ARBA" id="ARBA00006227"/>
    </source>
</evidence>
<dbReference type="InterPro" id="IPR036899">
    <property type="entry name" value="Ribosomal_uL13_sf"/>
</dbReference>
<sequence length="419" mass="48817">MGNFKDGSAQACQVGKLRLSDKNGVFSKDWAFQGAQVGNMASRVQQPCLCVCRSKYMCPGHMGIPGNEIADKEAKLAADEATNIQYTSWTKHQAMKHIEAQAHERWNRRMKLNMRSEHMQKIATNMKKKGRTHGRRNTQVNINQLVSGHTRLNAYQNWKDPEVSPNFPNCGALETTRHYLYHCPRYEKERQHMLLEAENLYETYNIAEGSRDTDIVTLAGMREDLSETINKQMYLALSRYIESTHRLDHWLTFSRMWLLCDARWQPTPELAKRICKYLEGRHKPVYHPLTDCGDHVVVINTKEVAFDKNQWEKKLYAVNTGYKDTMIAMSAKDFHRMDPTKVIEREVYSELPKNSQRQNLMTRLHLFPDENIPDNIKENLVDIIPPVMEPPKRLDEFTEEEKASWPRFFIPPADYKPAD</sequence>
<keyword evidence="9" id="KW-1185">Reference proteome</keyword>
<dbReference type="OrthoDB" id="274622at2759"/>
<evidence type="ECO:0000313" key="9">
    <source>
        <dbReference type="Proteomes" id="UP000838412"/>
    </source>
</evidence>
<keyword evidence="4" id="KW-0496">Mitochondrion</keyword>
<dbReference type="Pfam" id="PF00572">
    <property type="entry name" value="Ribosomal_L13"/>
    <property type="match status" value="1"/>
</dbReference>
<evidence type="ECO:0000256" key="4">
    <source>
        <dbReference type="ARBA" id="ARBA00023128"/>
    </source>
</evidence>
<dbReference type="GO" id="GO:0005762">
    <property type="term" value="C:mitochondrial large ribosomal subunit"/>
    <property type="evidence" value="ECO:0007669"/>
    <property type="project" value="TreeGrafter"/>
</dbReference>